<keyword evidence="3" id="KW-1185">Reference proteome</keyword>
<dbReference type="Pfam" id="PF00561">
    <property type="entry name" value="Abhydrolase_1"/>
    <property type="match status" value="1"/>
</dbReference>
<dbReference type="PANTHER" id="PTHR43194">
    <property type="entry name" value="HYDROLASE ALPHA/BETA FOLD FAMILY"/>
    <property type="match status" value="1"/>
</dbReference>
<dbReference type="RefSeq" id="WP_345268438.1">
    <property type="nucleotide sequence ID" value="NZ_BAABHB010000005.1"/>
</dbReference>
<dbReference type="EMBL" id="BAABHB010000005">
    <property type="protein sequence ID" value="GAA4408146.1"/>
    <property type="molecule type" value="Genomic_DNA"/>
</dbReference>
<feature type="domain" description="AB hydrolase-1" evidence="1">
    <location>
        <begin position="29"/>
        <end position="140"/>
    </location>
</feature>
<dbReference type="Gene3D" id="3.40.50.1820">
    <property type="entry name" value="alpha/beta hydrolase"/>
    <property type="match status" value="1"/>
</dbReference>
<reference evidence="3" key="1">
    <citation type="journal article" date="2019" name="Int. J. Syst. Evol. Microbiol.">
        <title>The Global Catalogue of Microorganisms (GCM) 10K type strain sequencing project: providing services to taxonomists for standard genome sequencing and annotation.</title>
        <authorList>
            <consortium name="The Broad Institute Genomics Platform"/>
            <consortium name="The Broad Institute Genome Sequencing Center for Infectious Disease"/>
            <person name="Wu L."/>
            <person name="Ma J."/>
        </authorList>
    </citation>
    <scope>NUCLEOTIDE SEQUENCE [LARGE SCALE GENOMIC DNA]</scope>
    <source>
        <strain evidence="3">JCM 17925</strain>
    </source>
</reference>
<name>A0ABP8KJI9_9BACT</name>
<evidence type="ECO:0000313" key="2">
    <source>
        <dbReference type="EMBL" id="GAA4408146.1"/>
    </source>
</evidence>
<organism evidence="2 3">
    <name type="scientific">Nibrella viscosa</name>
    <dbReference type="NCBI Taxonomy" id="1084524"/>
    <lineage>
        <taxon>Bacteria</taxon>
        <taxon>Pseudomonadati</taxon>
        <taxon>Bacteroidota</taxon>
        <taxon>Cytophagia</taxon>
        <taxon>Cytophagales</taxon>
        <taxon>Spirosomataceae</taxon>
        <taxon>Nibrella</taxon>
    </lineage>
</organism>
<proteinExistence type="predicted"/>
<dbReference type="InterPro" id="IPR000073">
    <property type="entry name" value="AB_hydrolase_1"/>
</dbReference>
<dbReference type="SUPFAM" id="SSF53474">
    <property type="entry name" value="alpha/beta-Hydrolases"/>
    <property type="match status" value="1"/>
</dbReference>
<evidence type="ECO:0000313" key="3">
    <source>
        <dbReference type="Proteomes" id="UP001500936"/>
    </source>
</evidence>
<comment type="caution">
    <text evidence="2">The sequence shown here is derived from an EMBL/GenBank/DDBJ whole genome shotgun (WGS) entry which is preliminary data.</text>
</comment>
<evidence type="ECO:0000259" key="1">
    <source>
        <dbReference type="Pfam" id="PF00561"/>
    </source>
</evidence>
<dbReference type="InterPro" id="IPR029058">
    <property type="entry name" value="AB_hydrolase_fold"/>
</dbReference>
<dbReference type="InterPro" id="IPR050228">
    <property type="entry name" value="Carboxylesterase_BioH"/>
</dbReference>
<gene>
    <name evidence="2" type="ORF">GCM10023187_29610</name>
</gene>
<dbReference type="PRINTS" id="PR00111">
    <property type="entry name" value="ABHYDROLASE"/>
</dbReference>
<dbReference type="Proteomes" id="UP001500936">
    <property type="component" value="Unassembled WGS sequence"/>
</dbReference>
<accession>A0ABP8KJI9</accession>
<sequence>MTPDPDIQRIVYNNYHLAYRQLGYGPAILLAFHGIGQNSACFLPLADTVGRQFTTYSFDLFFHGASPAPDSATGEFVLTKTDWTRIVSEFLKEKNISRFSVIGFSMGGKFALATAEAFADRIDQLILLAPDGITVSPWYRLATGTAVGRRLFRYFLQHMLLFRRVGNTLAAVGLLDRSALRFAQRTLATAEQRERVYRSWVGFRKLGVRLDILASLLNHHPVRTRFILGYFDRVLPADFVKPLTRRLYTYELHMLKTGHHRLVEKAADVI</sequence>
<protein>
    <recommendedName>
        <fullName evidence="1">AB hydrolase-1 domain-containing protein</fullName>
    </recommendedName>
</protein>
<dbReference type="PANTHER" id="PTHR43194:SF5">
    <property type="entry name" value="PIMELOYL-[ACYL-CARRIER PROTEIN] METHYL ESTER ESTERASE"/>
    <property type="match status" value="1"/>
</dbReference>